<keyword evidence="2" id="KW-0964">Secreted</keyword>
<keyword evidence="8" id="KW-0325">Glycoprotein</keyword>
<evidence type="ECO:0000313" key="13">
    <source>
        <dbReference type="EMBL" id="CAF0832749.1"/>
    </source>
</evidence>
<evidence type="ECO:0000256" key="4">
    <source>
        <dbReference type="ARBA" id="ARBA00022729"/>
    </source>
</evidence>
<dbReference type="PRINTS" id="PR00722">
    <property type="entry name" value="CHYMOTRYPSIN"/>
</dbReference>
<feature type="domain" description="Peptidase S1" evidence="12">
    <location>
        <begin position="209"/>
        <end position="454"/>
    </location>
</feature>
<keyword evidence="15" id="KW-1185">Reference proteome</keyword>
<comment type="subcellular location">
    <subcellularLocation>
        <location evidence="1">Secreted</location>
    </subcellularLocation>
</comment>
<evidence type="ECO:0000313" key="14">
    <source>
        <dbReference type="EMBL" id="CAF3619830.1"/>
    </source>
</evidence>
<dbReference type="EMBL" id="CAJNOQ010000732">
    <property type="protein sequence ID" value="CAF0832749.1"/>
    <property type="molecule type" value="Genomic_DNA"/>
</dbReference>
<evidence type="ECO:0000256" key="9">
    <source>
        <dbReference type="RuleBase" id="RU363034"/>
    </source>
</evidence>
<dbReference type="GO" id="GO:0006508">
    <property type="term" value="P:proteolysis"/>
    <property type="evidence" value="ECO:0007669"/>
    <property type="project" value="UniProtKB-KW"/>
</dbReference>
<sequence length="521" mass="57722">MIPVLLNSFTNVIVSRSIIFVDVNTRLCNKLSGDDRPRFLYSVKSMTSSAARAMAMFVSVLGIIMMPLIVVGQGVFDPPTMTAAGCSGTNQWTAWLDVSDPTIAKGEFEVTKHLQQLYPLVMCPSPTAIETRTVYDAAPASTGDVFKLTIIDGLMCLNPFVTGFKNKICTDYKVRYCCPRTTIGQITTPVTPIRGTCGRQQIQPYRQRIVGGIDAVPNSWPWLVSLQLMGSHQCGGSLIDNRHVLTAAHCLNQNLIGQYSVVVGMHNRLNLNTGYTQRIPIQRIFKHEQYNPGREDNDIAILRLSVPVTLNQYTSIVCLPGPDPPVNANVIIAGWGLTSERGRLSDNLRQATVQVMEPRCSQVYAPFTVVKQICAGNSQYTKDSCQGDSGGPLMYEANGQWYINGIVSYGDGCAKAGYPGVYTRSSLRNFTTTTREVTLFIENRSTFTIHYALWPLLSLILLIIGVWLSIYLMTTFCRSQHGQRKNFASYYTTQESTMGEITSKRPTHQENETSSCAQHCV</sequence>
<evidence type="ECO:0000259" key="12">
    <source>
        <dbReference type="PROSITE" id="PS50240"/>
    </source>
</evidence>
<evidence type="ECO:0000256" key="3">
    <source>
        <dbReference type="ARBA" id="ARBA00022670"/>
    </source>
</evidence>
<accession>A0A813UPG5</accession>
<keyword evidence="11" id="KW-1133">Transmembrane helix</keyword>
<dbReference type="GO" id="GO:0004252">
    <property type="term" value="F:serine-type endopeptidase activity"/>
    <property type="evidence" value="ECO:0007669"/>
    <property type="project" value="InterPro"/>
</dbReference>
<keyword evidence="7" id="KW-1015">Disulfide bond</keyword>
<dbReference type="InterPro" id="IPR009003">
    <property type="entry name" value="Peptidase_S1_PA"/>
</dbReference>
<keyword evidence="11" id="KW-0812">Transmembrane</keyword>
<dbReference type="PANTHER" id="PTHR24252">
    <property type="entry name" value="ACROSIN-RELATED"/>
    <property type="match status" value="1"/>
</dbReference>
<dbReference type="InterPro" id="IPR043504">
    <property type="entry name" value="Peptidase_S1_PA_chymotrypsin"/>
</dbReference>
<reference evidence="13" key="1">
    <citation type="submission" date="2021-02" db="EMBL/GenBank/DDBJ databases">
        <authorList>
            <person name="Nowell W R."/>
        </authorList>
    </citation>
    <scope>NUCLEOTIDE SEQUENCE</scope>
</reference>
<keyword evidence="5 9" id="KW-0378">Hydrolase</keyword>
<dbReference type="FunFam" id="2.40.10.10:FF:000003">
    <property type="entry name" value="Transmembrane serine protease 3"/>
    <property type="match status" value="1"/>
</dbReference>
<dbReference type="GO" id="GO:0005576">
    <property type="term" value="C:extracellular region"/>
    <property type="evidence" value="ECO:0007669"/>
    <property type="project" value="UniProtKB-SubCell"/>
</dbReference>
<feature type="transmembrane region" description="Helical" evidence="11">
    <location>
        <begin position="54"/>
        <end position="76"/>
    </location>
</feature>
<dbReference type="InterPro" id="IPR001314">
    <property type="entry name" value="Peptidase_S1A"/>
</dbReference>
<dbReference type="Proteomes" id="UP000681722">
    <property type="component" value="Unassembled WGS sequence"/>
</dbReference>
<dbReference type="OrthoDB" id="10012881at2759"/>
<evidence type="ECO:0000256" key="8">
    <source>
        <dbReference type="ARBA" id="ARBA00023180"/>
    </source>
</evidence>
<evidence type="ECO:0000256" key="11">
    <source>
        <dbReference type="SAM" id="Phobius"/>
    </source>
</evidence>
<protein>
    <recommendedName>
        <fullName evidence="12">Peptidase S1 domain-containing protein</fullName>
    </recommendedName>
</protein>
<dbReference type="InterPro" id="IPR001254">
    <property type="entry name" value="Trypsin_dom"/>
</dbReference>
<dbReference type="Pfam" id="PF13330">
    <property type="entry name" value="Mucin2_WxxW"/>
    <property type="match status" value="1"/>
</dbReference>
<evidence type="ECO:0000256" key="5">
    <source>
        <dbReference type="ARBA" id="ARBA00022801"/>
    </source>
</evidence>
<organism evidence="13 15">
    <name type="scientific">Didymodactylos carnosus</name>
    <dbReference type="NCBI Taxonomy" id="1234261"/>
    <lineage>
        <taxon>Eukaryota</taxon>
        <taxon>Metazoa</taxon>
        <taxon>Spiralia</taxon>
        <taxon>Gnathifera</taxon>
        <taxon>Rotifera</taxon>
        <taxon>Eurotatoria</taxon>
        <taxon>Bdelloidea</taxon>
        <taxon>Philodinida</taxon>
        <taxon>Philodinidae</taxon>
        <taxon>Didymodactylos</taxon>
    </lineage>
</organism>
<evidence type="ECO:0000256" key="1">
    <source>
        <dbReference type="ARBA" id="ARBA00004613"/>
    </source>
</evidence>
<dbReference type="InterPro" id="IPR025155">
    <property type="entry name" value="WxxW_domain"/>
</dbReference>
<keyword evidence="11" id="KW-0472">Membrane</keyword>
<dbReference type="PROSITE" id="PS00135">
    <property type="entry name" value="TRYPSIN_SER"/>
    <property type="match status" value="1"/>
</dbReference>
<keyword evidence="3 9" id="KW-0645">Protease</keyword>
<dbReference type="PROSITE" id="PS00134">
    <property type="entry name" value="TRYPSIN_HIS"/>
    <property type="match status" value="1"/>
</dbReference>
<dbReference type="Pfam" id="PF00089">
    <property type="entry name" value="Trypsin"/>
    <property type="match status" value="1"/>
</dbReference>
<dbReference type="PANTHER" id="PTHR24252:SF7">
    <property type="entry name" value="HYALIN"/>
    <property type="match status" value="1"/>
</dbReference>
<feature type="compositionally biased region" description="Polar residues" evidence="10">
    <location>
        <begin position="512"/>
        <end position="521"/>
    </location>
</feature>
<dbReference type="CDD" id="cd00190">
    <property type="entry name" value="Tryp_SPc"/>
    <property type="match status" value="1"/>
</dbReference>
<evidence type="ECO:0000256" key="6">
    <source>
        <dbReference type="ARBA" id="ARBA00022825"/>
    </source>
</evidence>
<dbReference type="PROSITE" id="PS50240">
    <property type="entry name" value="TRYPSIN_DOM"/>
    <property type="match status" value="1"/>
</dbReference>
<dbReference type="AlphaFoldDB" id="A0A813UPG5"/>
<feature type="region of interest" description="Disordered" evidence="10">
    <location>
        <begin position="500"/>
        <end position="521"/>
    </location>
</feature>
<evidence type="ECO:0000256" key="10">
    <source>
        <dbReference type="SAM" id="MobiDB-lite"/>
    </source>
</evidence>
<dbReference type="InterPro" id="IPR033116">
    <property type="entry name" value="TRYPSIN_SER"/>
</dbReference>
<dbReference type="SUPFAM" id="SSF50494">
    <property type="entry name" value="Trypsin-like serine proteases"/>
    <property type="match status" value="1"/>
</dbReference>
<dbReference type="Gene3D" id="2.40.10.10">
    <property type="entry name" value="Trypsin-like serine proteases"/>
    <property type="match status" value="1"/>
</dbReference>
<comment type="caution">
    <text evidence="13">The sequence shown here is derived from an EMBL/GenBank/DDBJ whole genome shotgun (WGS) entry which is preliminary data.</text>
</comment>
<evidence type="ECO:0000256" key="2">
    <source>
        <dbReference type="ARBA" id="ARBA00022525"/>
    </source>
</evidence>
<dbReference type="EMBL" id="CAJOBC010000732">
    <property type="protein sequence ID" value="CAF3619830.1"/>
    <property type="molecule type" value="Genomic_DNA"/>
</dbReference>
<dbReference type="InterPro" id="IPR018114">
    <property type="entry name" value="TRYPSIN_HIS"/>
</dbReference>
<dbReference type="Proteomes" id="UP000663829">
    <property type="component" value="Unassembled WGS sequence"/>
</dbReference>
<keyword evidence="6 9" id="KW-0720">Serine protease</keyword>
<name>A0A813UPG5_9BILA</name>
<feature type="transmembrane region" description="Helical" evidence="11">
    <location>
        <begin position="451"/>
        <end position="474"/>
    </location>
</feature>
<gene>
    <name evidence="13" type="ORF">GPM918_LOCUS5142</name>
    <name evidence="14" type="ORF">SRO942_LOCUS5142</name>
</gene>
<keyword evidence="4" id="KW-0732">Signal</keyword>
<evidence type="ECO:0000313" key="15">
    <source>
        <dbReference type="Proteomes" id="UP000663829"/>
    </source>
</evidence>
<proteinExistence type="predicted"/>
<dbReference type="SMART" id="SM00020">
    <property type="entry name" value="Tryp_SPc"/>
    <property type="match status" value="1"/>
</dbReference>
<evidence type="ECO:0000256" key="7">
    <source>
        <dbReference type="ARBA" id="ARBA00023157"/>
    </source>
</evidence>